<keyword evidence="2" id="KW-1185">Reference proteome</keyword>
<evidence type="ECO:0000313" key="1">
    <source>
        <dbReference type="EMBL" id="MDV3104296.1"/>
    </source>
</evidence>
<dbReference type="Proteomes" id="UP001245683">
    <property type="component" value="Unassembled WGS sequence"/>
</dbReference>
<protein>
    <submittedName>
        <fullName evidence="1">Uncharacterized protein</fullName>
    </submittedName>
</protein>
<dbReference type="EMBL" id="JAVDZE010000003">
    <property type="protein sequence ID" value="MDV3104296.1"/>
    <property type="molecule type" value="Genomic_DNA"/>
</dbReference>
<proteinExistence type="predicted"/>
<dbReference type="RefSeq" id="WP_315342470.1">
    <property type="nucleotide sequence ID" value="NZ_JAVDZE010000003.1"/>
</dbReference>
<comment type="caution">
    <text evidence="1">The sequence shown here is derived from an EMBL/GenBank/DDBJ whole genome shotgun (WGS) entry which is preliminary data.</text>
</comment>
<name>A0AAE4NXV2_9EURY</name>
<organism evidence="1 2">
    <name type="scientific">Thermococcus waiotapuensis</name>
    <dbReference type="NCBI Taxonomy" id="90909"/>
    <lineage>
        <taxon>Archaea</taxon>
        <taxon>Methanobacteriati</taxon>
        <taxon>Methanobacteriota</taxon>
        <taxon>Thermococci</taxon>
        <taxon>Thermococcales</taxon>
        <taxon>Thermococcaceae</taxon>
        <taxon>Thermococcus</taxon>
    </lineage>
</organism>
<gene>
    <name evidence="1" type="ORF">RBI02_07090</name>
</gene>
<evidence type="ECO:0000313" key="2">
    <source>
        <dbReference type="Proteomes" id="UP001245683"/>
    </source>
</evidence>
<reference evidence="1 2" key="1">
    <citation type="submission" date="2023-08" db="EMBL/GenBank/DDBJ databases">
        <title>Draft genome sequence of Thermococcus waiotapuensis WT1T, a thermophilic sulphur-dependent archaeon from order Thermococcales.</title>
        <authorList>
            <person name="Manners S.H."/>
            <person name="Carere C.R."/>
            <person name="Dhami M.K."/>
            <person name="Dobson R.C.J."/>
            <person name="Stott M.B."/>
        </authorList>
    </citation>
    <scope>NUCLEOTIDE SEQUENCE [LARGE SCALE GENOMIC DNA]</scope>
    <source>
        <strain evidence="1 2">WT1</strain>
    </source>
</reference>
<dbReference type="AlphaFoldDB" id="A0AAE4NXV2"/>
<accession>A0AAE4NXV2</accession>
<sequence>MKGSAKFLLPILLLALSSVPVSSTSFAVYYGRPGEETIDELGGFEILILQPTIEQDLISSLSRNHTVVGYLSLASIGGWESWAKDVPESIVIGEDPV</sequence>